<dbReference type="SMART" id="SM00028">
    <property type="entry name" value="TPR"/>
    <property type="match status" value="6"/>
</dbReference>
<dbReference type="GO" id="GO:0019894">
    <property type="term" value="F:kinesin binding"/>
    <property type="evidence" value="ECO:0007669"/>
    <property type="project" value="TreeGrafter"/>
</dbReference>
<accession>A0A178ZBN6</accession>
<dbReference type="InterPro" id="IPR019734">
    <property type="entry name" value="TPR_rpt"/>
</dbReference>
<comment type="similarity">
    <text evidence="2">Belongs to the kinesin light chain family.</text>
</comment>
<keyword evidence="8" id="KW-0505">Motor protein</keyword>
<dbReference type="PANTHER" id="PTHR45783:SF3">
    <property type="entry name" value="KINESIN LIGHT CHAIN"/>
    <property type="match status" value="1"/>
</dbReference>
<comment type="subcellular location">
    <subcellularLocation>
        <location evidence="1">Cytoplasm</location>
        <location evidence="1">Cytoskeleton</location>
    </subcellularLocation>
</comment>
<organism evidence="10 11">
    <name type="scientific">Fonsecaea erecta</name>
    <dbReference type="NCBI Taxonomy" id="1367422"/>
    <lineage>
        <taxon>Eukaryota</taxon>
        <taxon>Fungi</taxon>
        <taxon>Dikarya</taxon>
        <taxon>Ascomycota</taxon>
        <taxon>Pezizomycotina</taxon>
        <taxon>Eurotiomycetes</taxon>
        <taxon>Chaetothyriomycetidae</taxon>
        <taxon>Chaetothyriales</taxon>
        <taxon>Herpotrichiellaceae</taxon>
        <taxon>Fonsecaea</taxon>
    </lineage>
</organism>
<evidence type="ECO:0000256" key="9">
    <source>
        <dbReference type="ARBA" id="ARBA00023212"/>
    </source>
</evidence>
<gene>
    <name evidence="10" type="ORF">AYL99_09003</name>
</gene>
<dbReference type="RefSeq" id="XP_018690258.1">
    <property type="nucleotide sequence ID" value="XM_018840511.1"/>
</dbReference>
<evidence type="ECO:0000256" key="1">
    <source>
        <dbReference type="ARBA" id="ARBA00004245"/>
    </source>
</evidence>
<evidence type="ECO:0000256" key="8">
    <source>
        <dbReference type="ARBA" id="ARBA00023175"/>
    </source>
</evidence>
<dbReference type="EMBL" id="LVYI01000008">
    <property type="protein sequence ID" value="OAP56891.1"/>
    <property type="molecule type" value="Genomic_DNA"/>
</dbReference>
<proteinExistence type="inferred from homology"/>
<name>A0A178ZBN6_9EURO</name>
<dbReference type="GO" id="GO:0007018">
    <property type="term" value="P:microtubule-based movement"/>
    <property type="evidence" value="ECO:0007669"/>
    <property type="project" value="TreeGrafter"/>
</dbReference>
<evidence type="ECO:0000256" key="4">
    <source>
        <dbReference type="ARBA" id="ARBA00022701"/>
    </source>
</evidence>
<dbReference type="STRING" id="1367422.A0A178ZBN6"/>
<keyword evidence="9" id="KW-0206">Cytoskeleton</keyword>
<dbReference type="AlphaFoldDB" id="A0A178ZBN6"/>
<sequence length="735" mass="82302">MNNLAAVLSDQGKYEAAEQMHREVVEVRERVLGKEHLSTLTSMNNVAGVLCGDVYNNLALVLSDQGKYEAAEQMHREVVEVIERALGKEHPSTLTSINNLALVLSHQGKYEAAEQMHREVVEVRERVLGKEHPETLTSINNLAAVLSDQGKYEAAEQMYREVVEVTERVLGKEHPSTLTSINNLAAVLSDQGKYEAAEQMYREVVEVTERVLRKEHPSTLTSINNLAAVLRHQGKYEAAEQIYREVVEVTETVLGKEHLSTLTSMNNFAAVLSDQGKYEEAEQIQAVVVVGMLRVFGFDHPNSKIAINIMLAIWKYQDMDERTMENALLALLHEAKLDWKNHQILCPSFQEPSPPVTEPNGRIDGIIEDSSPEAFRRALFFPGGVQQPKFVWIKTWILTDFENFDKVEIFGHDRIERYFIIHNSIQARGEGPYAKELIAYYCKARAFDEPPNLAAQFCSYGIFTTEMPKSSSETSTCVTHELPPTSSRRHFVVGVVTAFLRKSTFWRQCFLVPGTVLVGYRDGDDPIFQAEGSGIANLLGIPILARAQCPLGQVERDGDPEVVLDGRCNPAAEVLLRDITSRTTGVQETPTIPIFPLDDCQYMGENGFGSSPMYWKVCGSAFLVRADGVPLLSQHVEALLSYIREEVEPRLAKALVGVAPGDVVAGRENVLNSITPADFSRYFDAFKVSQSAHDSDWEDLESPYAMTKETIARLKIAIEERWEIQNSIHDRLTST</sequence>
<keyword evidence="5" id="KW-0677">Repeat</keyword>
<keyword evidence="3" id="KW-0963">Cytoplasm</keyword>
<dbReference type="PRINTS" id="PR00381">
    <property type="entry name" value="KINESINLIGHT"/>
</dbReference>
<keyword evidence="4" id="KW-0493">Microtubule</keyword>
<dbReference type="GO" id="GO:0005874">
    <property type="term" value="C:microtubule"/>
    <property type="evidence" value="ECO:0007669"/>
    <property type="project" value="UniProtKB-KW"/>
</dbReference>
<evidence type="ECO:0000313" key="11">
    <source>
        <dbReference type="Proteomes" id="UP000078343"/>
    </source>
</evidence>
<evidence type="ECO:0000256" key="6">
    <source>
        <dbReference type="ARBA" id="ARBA00022803"/>
    </source>
</evidence>
<dbReference type="InterPro" id="IPR002151">
    <property type="entry name" value="Kinesin_light"/>
</dbReference>
<dbReference type="Gene3D" id="1.25.40.10">
    <property type="entry name" value="Tetratricopeptide repeat domain"/>
    <property type="match status" value="3"/>
</dbReference>
<reference evidence="10 11" key="1">
    <citation type="submission" date="2016-04" db="EMBL/GenBank/DDBJ databases">
        <title>Draft genome of Fonsecaea erecta CBS 125763.</title>
        <authorList>
            <person name="Weiss V.A."/>
            <person name="Vicente V.A."/>
            <person name="Raittz R.T."/>
            <person name="Moreno L.F."/>
            <person name="De Souza E.M."/>
            <person name="Pedrosa F.O."/>
            <person name="Steffens M.B."/>
            <person name="Faoro H."/>
            <person name="Tadra-Sfeir M.Z."/>
            <person name="Najafzadeh M.J."/>
            <person name="Felipe M.S."/>
            <person name="Teixeira M."/>
            <person name="Sun J."/>
            <person name="Xi L."/>
            <person name="Gomes R."/>
            <person name="De Azevedo C.M."/>
            <person name="Salgado C.G."/>
            <person name="Da Silva M.B."/>
            <person name="Nascimento M.F."/>
            <person name="Queiroz-Telles F."/>
            <person name="Attili D.S."/>
            <person name="Gorbushina A."/>
        </authorList>
    </citation>
    <scope>NUCLEOTIDE SEQUENCE [LARGE SCALE GENOMIC DNA]</scope>
    <source>
        <strain evidence="10 11">CBS 125763</strain>
    </source>
</reference>
<evidence type="ECO:0000256" key="7">
    <source>
        <dbReference type="ARBA" id="ARBA00023054"/>
    </source>
</evidence>
<dbReference type="Pfam" id="PF13424">
    <property type="entry name" value="TPR_12"/>
    <property type="match status" value="3"/>
</dbReference>
<evidence type="ECO:0000256" key="5">
    <source>
        <dbReference type="ARBA" id="ARBA00022737"/>
    </source>
</evidence>
<dbReference type="InterPro" id="IPR011990">
    <property type="entry name" value="TPR-like_helical_dom_sf"/>
</dbReference>
<dbReference type="OrthoDB" id="437457at2759"/>
<dbReference type="GeneID" id="30013171"/>
<keyword evidence="11" id="KW-1185">Reference proteome</keyword>
<keyword evidence="6" id="KW-0802">TPR repeat</keyword>
<evidence type="ECO:0000313" key="10">
    <source>
        <dbReference type="EMBL" id="OAP56891.1"/>
    </source>
</evidence>
<protein>
    <recommendedName>
        <fullName evidence="12">Kinesin light chain</fullName>
    </recommendedName>
</protein>
<evidence type="ECO:0000256" key="2">
    <source>
        <dbReference type="ARBA" id="ARBA00009622"/>
    </source>
</evidence>
<dbReference type="SUPFAM" id="SSF48452">
    <property type="entry name" value="TPR-like"/>
    <property type="match status" value="1"/>
</dbReference>
<evidence type="ECO:0008006" key="12">
    <source>
        <dbReference type="Google" id="ProtNLM"/>
    </source>
</evidence>
<dbReference type="GO" id="GO:0005871">
    <property type="term" value="C:kinesin complex"/>
    <property type="evidence" value="ECO:0007669"/>
    <property type="project" value="InterPro"/>
</dbReference>
<dbReference type="Proteomes" id="UP000078343">
    <property type="component" value="Unassembled WGS sequence"/>
</dbReference>
<dbReference type="GO" id="GO:0005737">
    <property type="term" value="C:cytoplasm"/>
    <property type="evidence" value="ECO:0007669"/>
    <property type="project" value="TreeGrafter"/>
</dbReference>
<comment type="caution">
    <text evidence="10">The sequence shown here is derived from an EMBL/GenBank/DDBJ whole genome shotgun (WGS) entry which is preliminary data.</text>
</comment>
<keyword evidence="7" id="KW-0175">Coiled coil</keyword>
<dbReference type="PANTHER" id="PTHR45783">
    <property type="entry name" value="KINESIN LIGHT CHAIN"/>
    <property type="match status" value="1"/>
</dbReference>
<dbReference type="Pfam" id="PF13374">
    <property type="entry name" value="TPR_10"/>
    <property type="match status" value="1"/>
</dbReference>
<evidence type="ECO:0000256" key="3">
    <source>
        <dbReference type="ARBA" id="ARBA00022490"/>
    </source>
</evidence>